<organism evidence="1 2">
    <name type="scientific">Segatella buccae</name>
    <dbReference type="NCBI Taxonomy" id="28126"/>
    <lineage>
        <taxon>Bacteria</taxon>
        <taxon>Pseudomonadati</taxon>
        <taxon>Bacteroidota</taxon>
        <taxon>Bacteroidia</taxon>
        <taxon>Bacteroidales</taxon>
        <taxon>Prevotellaceae</taxon>
        <taxon>Segatella</taxon>
    </lineage>
</organism>
<dbReference type="EMBL" id="UGTJ01000002">
    <property type="protein sequence ID" value="SUB96516.1"/>
    <property type="molecule type" value="Genomic_DNA"/>
</dbReference>
<dbReference type="AlphaFoldDB" id="A0AAQ1UP22"/>
<dbReference type="GeneID" id="93537206"/>
<sequence>MNKNQVMRQTYDKPELQLFKVRIVGHLLEGSTSGGHGSADDDETLTAKKGFFFESEKQTSADRKKLWED</sequence>
<evidence type="ECO:0000313" key="2">
    <source>
        <dbReference type="Proteomes" id="UP000255283"/>
    </source>
</evidence>
<comment type="caution">
    <text evidence="1">The sequence shown here is derived from an EMBL/GenBank/DDBJ whole genome shotgun (WGS) entry which is preliminary data.</text>
</comment>
<evidence type="ECO:0000313" key="1">
    <source>
        <dbReference type="EMBL" id="SUB96516.1"/>
    </source>
</evidence>
<dbReference type="RefSeq" id="WP_004346737.1">
    <property type="nucleotide sequence ID" value="NZ_CALLWX010000006.1"/>
</dbReference>
<accession>A0AAQ1UP22</accession>
<reference evidence="1 2" key="1">
    <citation type="submission" date="2018-06" db="EMBL/GenBank/DDBJ databases">
        <authorList>
            <consortium name="Pathogen Informatics"/>
            <person name="Doyle S."/>
        </authorList>
    </citation>
    <scope>NUCLEOTIDE SEQUENCE [LARGE SCALE GENOMIC DNA]</scope>
    <source>
        <strain evidence="1 2">NCTC13063</strain>
    </source>
</reference>
<gene>
    <name evidence="1" type="ORF">NCTC13063_02275</name>
</gene>
<proteinExistence type="predicted"/>
<dbReference type="Proteomes" id="UP000255283">
    <property type="component" value="Unassembled WGS sequence"/>
</dbReference>
<name>A0AAQ1UP22_9BACT</name>
<protein>
    <submittedName>
        <fullName evidence="1">Uncharacterized protein</fullName>
    </submittedName>
</protein>